<dbReference type="GeneID" id="37618443"/>
<sequence length="147" mass="17649">MNIGTVIAPHFYKYKIKDIFKCMSMDDILDFFIEDTSYPYIQIKKFIYDGDDEVSAIINPVLKKPKYKDVSRIYEENITTPVNIYEDDENEYADEDRQRENYIDNYFTPLGGTDVKFHQNMTVDEIRYHEFLTAVNIEKDQIHKKRY</sequence>
<name>A0A1C9C534_HAV01</name>
<reference evidence="1 2" key="1">
    <citation type="submission" date="2016-03" db="EMBL/GenBank/DDBJ databases">
        <title>Genome sequences of a Phycodnavirus, Heterosigma akashiwo virus strain 53.</title>
        <authorList>
            <person name="Ueki S."/>
            <person name="Ogura Y."/>
            <person name="Hayashi T."/>
        </authorList>
    </citation>
    <scope>NUCLEOTIDE SEQUENCE [LARGE SCALE GENOMIC DNA]</scope>
    <source>
        <strain evidence="1">HaV53</strain>
    </source>
</reference>
<accession>A0A1C9C534</accession>
<organism evidence="1 2">
    <name type="scientific">Heterosigma akashiwo virus 01</name>
    <name type="common">HaV01</name>
    <dbReference type="NCBI Taxonomy" id="97195"/>
    <lineage>
        <taxon>Viruses</taxon>
        <taxon>Varidnaviria</taxon>
        <taxon>Bamfordvirae</taxon>
        <taxon>Nucleocytoviricota</taxon>
        <taxon>Megaviricetes</taxon>
        <taxon>Algavirales</taxon>
        <taxon>Phycodnaviridae</taxon>
        <taxon>Raphidovirus</taxon>
        <taxon>Raphidovirus japonicum</taxon>
    </lineage>
</organism>
<keyword evidence="2" id="KW-1185">Reference proteome</keyword>
<dbReference type="RefSeq" id="YP_009507459.1">
    <property type="nucleotide sequence ID" value="NC_038553.1"/>
</dbReference>
<proteinExistence type="predicted"/>
<dbReference type="Proteomes" id="UP000232488">
    <property type="component" value="Segment"/>
</dbReference>
<evidence type="ECO:0000313" key="2">
    <source>
        <dbReference type="Proteomes" id="UP000232488"/>
    </source>
</evidence>
<evidence type="ECO:0000313" key="1">
    <source>
        <dbReference type="EMBL" id="AOM63393.1"/>
    </source>
</evidence>
<gene>
    <name evidence="1" type="primary">HaV53_ORF62</name>
</gene>
<dbReference type="EMBL" id="KX008963">
    <property type="protein sequence ID" value="AOM63393.1"/>
    <property type="molecule type" value="Genomic_DNA"/>
</dbReference>
<organismHost>
    <name type="scientific">Heterosigma akashiwo</name>
    <name type="common">Chromophytic alga</name>
    <name type="synonym">Heterosigma carterae</name>
    <dbReference type="NCBI Taxonomy" id="2829"/>
</organismHost>
<protein>
    <submittedName>
        <fullName evidence="1">Uncharacterized protein</fullName>
    </submittedName>
</protein>
<dbReference type="KEGG" id="vg:37618443"/>